<reference evidence="3" key="1">
    <citation type="submission" date="2021-04" db="EMBL/GenBank/DDBJ databases">
        <title>Sinoanaerobacter chloroacetimidivorans sp. nov., an obligate anaerobic bacterium isolated from anaerobic sludge.</title>
        <authorList>
            <person name="Bao Y."/>
        </authorList>
    </citation>
    <scope>NUCLEOTIDE SEQUENCE</scope>
    <source>
        <strain evidence="3">BAD-6</strain>
    </source>
</reference>
<feature type="domain" description="HTH cro/C1-type" evidence="2">
    <location>
        <begin position="14"/>
        <end position="68"/>
    </location>
</feature>
<dbReference type="PANTHER" id="PTHR46558:SF4">
    <property type="entry name" value="DNA-BIDING PHAGE PROTEIN"/>
    <property type="match status" value="1"/>
</dbReference>
<accession>A0A8J7W5S3</accession>
<protein>
    <submittedName>
        <fullName evidence="3">Helix-turn-helix transcriptional regulator</fullName>
    </submittedName>
</protein>
<sequence>MRVELDLKAMGKRIRNQREQMRLTREELAEKLGVSSKFCADIEYGVKGMSLSTLLNLSIILNLSVDYILKGYGDQLGIRDDDNRVLKESIMIPLNSCSRTQLKRVEQMVKIFVAAVNEDHESYDT</sequence>
<evidence type="ECO:0000313" key="3">
    <source>
        <dbReference type="EMBL" id="MBR0599566.1"/>
    </source>
</evidence>
<keyword evidence="1" id="KW-0238">DNA-binding</keyword>
<dbReference type="Proteomes" id="UP000675664">
    <property type="component" value="Unassembled WGS sequence"/>
</dbReference>
<name>A0A8J7W5S3_9FIRM</name>
<dbReference type="InterPro" id="IPR010982">
    <property type="entry name" value="Lambda_DNA-bd_dom_sf"/>
</dbReference>
<evidence type="ECO:0000313" key="4">
    <source>
        <dbReference type="Proteomes" id="UP000675664"/>
    </source>
</evidence>
<dbReference type="AlphaFoldDB" id="A0A8J7W5S3"/>
<reference evidence="3" key="2">
    <citation type="submission" date="2021-04" db="EMBL/GenBank/DDBJ databases">
        <authorList>
            <person name="Liu J."/>
        </authorList>
    </citation>
    <scope>NUCLEOTIDE SEQUENCE</scope>
    <source>
        <strain evidence="3">BAD-6</strain>
    </source>
</reference>
<organism evidence="3 4">
    <name type="scientific">Sinanaerobacter chloroacetimidivorans</name>
    <dbReference type="NCBI Taxonomy" id="2818044"/>
    <lineage>
        <taxon>Bacteria</taxon>
        <taxon>Bacillati</taxon>
        <taxon>Bacillota</taxon>
        <taxon>Clostridia</taxon>
        <taxon>Peptostreptococcales</taxon>
        <taxon>Anaerovoracaceae</taxon>
        <taxon>Sinanaerobacter</taxon>
    </lineage>
</organism>
<dbReference type="PROSITE" id="PS50943">
    <property type="entry name" value="HTH_CROC1"/>
    <property type="match status" value="1"/>
</dbReference>
<keyword evidence="4" id="KW-1185">Reference proteome</keyword>
<dbReference type="SMART" id="SM00530">
    <property type="entry name" value="HTH_XRE"/>
    <property type="match status" value="1"/>
</dbReference>
<comment type="caution">
    <text evidence="3">The sequence shown here is derived from an EMBL/GenBank/DDBJ whole genome shotgun (WGS) entry which is preliminary data.</text>
</comment>
<evidence type="ECO:0000256" key="1">
    <source>
        <dbReference type="ARBA" id="ARBA00023125"/>
    </source>
</evidence>
<dbReference type="GO" id="GO:0003677">
    <property type="term" value="F:DNA binding"/>
    <property type="evidence" value="ECO:0007669"/>
    <property type="project" value="UniProtKB-KW"/>
</dbReference>
<dbReference type="PANTHER" id="PTHR46558">
    <property type="entry name" value="TRACRIPTIONAL REGULATORY PROTEIN-RELATED-RELATED"/>
    <property type="match status" value="1"/>
</dbReference>
<evidence type="ECO:0000259" key="2">
    <source>
        <dbReference type="PROSITE" id="PS50943"/>
    </source>
</evidence>
<dbReference type="InterPro" id="IPR001387">
    <property type="entry name" value="Cro/C1-type_HTH"/>
</dbReference>
<proteinExistence type="predicted"/>
<dbReference type="RefSeq" id="WP_227019700.1">
    <property type="nucleotide sequence ID" value="NZ_JAGSND010000014.1"/>
</dbReference>
<dbReference type="EMBL" id="JAGSND010000014">
    <property type="protein sequence ID" value="MBR0599566.1"/>
    <property type="molecule type" value="Genomic_DNA"/>
</dbReference>
<gene>
    <name evidence="3" type="ORF">KCX82_16905</name>
</gene>
<dbReference type="Pfam" id="PF01381">
    <property type="entry name" value="HTH_3"/>
    <property type="match status" value="1"/>
</dbReference>
<dbReference type="SUPFAM" id="SSF47413">
    <property type="entry name" value="lambda repressor-like DNA-binding domains"/>
    <property type="match status" value="1"/>
</dbReference>
<dbReference type="Gene3D" id="1.10.260.40">
    <property type="entry name" value="lambda repressor-like DNA-binding domains"/>
    <property type="match status" value="1"/>
</dbReference>
<dbReference type="CDD" id="cd00093">
    <property type="entry name" value="HTH_XRE"/>
    <property type="match status" value="1"/>
</dbReference>